<organism evidence="2 3">
    <name type="scientific">Photobacterium damsela subsp. piscicida</name>
    <name type="common">Pasteurella piscicida</name>
    <dbReference type="NCBI Taxonomy" id="38294"/>
    <lineage>
        <taxon>Bacteria</taxon>
        <taxon>Pseudomonadati</taxon>
        <taxon>Pseudomonadota</taxon>
        <taxon>Gammaproteobacteria</taxon>
        <taxon>Vibrionales</taxon>
        <taxon>Vibrionaceae</taxon>
        <taxon>Photobacterium</taxon>
    </lineage>
</organism>
<evidence type="ECO:0000256" key="1">
    <source>
        <dbReference type="SAM" id="MobiDB-lite"/>
    </source>
</evidence>
<evidence type="ECO:0008006" key="4">
    <source>
        <dbReference type="Google" id="ProtNLM"/>
    </source>
</evidence>
<gene>
    <name evidence="2" type="ORF">IC627_20270</name>
</gene>
<protein>
    <recommendedName>
        <fullName evidence="4">Protein NO VEIN C-terminal domain-containing protein</fullName>
    </recommendedName>
</protein>
<feature type="region of interest" description="Disordered" evidence="1">
    <location>
        <begin position="65"/>
        <end position="118"/>
    </location>
</feature>
<dbReference type="RefSeq" id="WP_191169519.1">
    <property type="nucleotide sequence ID" value="NZ_CP061862.1"/>
</dbReference>
<dbReference type="EMBL" id="CP061855">
    <property type="protein sequence ID" value="QOD58129.1"/>
    <property type="molecule type" value="Genomic_DNA"/>
</dbReference>
<proteinExistence type="predicted"/>
<feature type="region of interest" description="Disordered" evidence="1">
    <location>
        <begin position="138"/>
        <end position="160"/>
    </location>
</feature>
<name>A0A7L8A8F3_PHODP</name>
<sequence>MIEVDLDEEEYQSEDNAVSDEPRTIPVGVNNNVVESGNVGLELTKIKDEVQDLGDQIRRLEAHLDKSEHQKRTVKPGIPSNQEKTQDSAEARTTSEQIEKGNLGDLTYNAPNVPRSRLRNPDEKLERRKLDVGHRDYVSHNKKSGMGTAFTGNQTTRLGDEGENNVLNAIEKSLPPGHKIAKAPKNNPGYDLLEIDVNDAVVRKIEVKTLPAGWGERGVKLSRTQVELALADPTWSLVVVVGQNTSKATFLDLGNPFNKVKSYFLSNDWNQNIVGDCVEVLPLAREN</sequence>
<reference evidence="2 3" key="1">
    <citation type="submission" date="2020-09" db="EMBL/GenBank/DDBJ databases">
        <title>Complete, closed and curated genome sequences of Photobacterium damselae subsp. piscicida isolates from Australia indicate localised evolution and additional plasmid-borne pathogenicity mechanisms.</title>
        <authorList>
            <person name="Baseggio L."/>
            <person name="Silayeva O."/>
            <person name="Buller N."/>
            <person name="Landos M."/>
            <person name="Engelstaedter J."/>
            <person name="Barnes A.C."/>
        </authorList>
    </citation>
    <scope>NUCLEOTIDE SEQUENCE [LARGE SCALE GENOMIC DNA]</scope>
    <source>
        <strain evidence="2 3">AS-16-0540-1</strain>
    </source>
</reference>
<dbReference type="Proteomes" id="UP000516656">
    <property type="component" value="Chromosome 2"/>
</dbReference>
<evidence type="ECO:0000313" key="2">
    <source>
        <dbReference type="EMBL" id="QOD58129.1"/>
    </source>
</evidence>
<feature type="compositionally biased region" description="Acidic residues" evidence="1">
    <location>
        <begin position="1"/>
        <end position="13"/>
    </location>
</feature>
<evidence type="ECO:0000313" key="3">
    <source>
        <dbReference type="Proteomes" id="UP000516656"/>
    </source>
</evidence>
<feature type="region of interest" description="Disordered" evidence="1">
    <location>
        <begin position="1"/>
        <end position="31"/>
    </location>
</feature>
<dbReference type="AlphaFoldDB" id="A0A7L8A8F3"/>
<accession>A0A7L8A8F3</accession>